<dbReference type="GO" id="GO:0038023">
    <property type="term" value="F:signaling receptor activity"/>
    <property type="evidence" value="ECO:0007669"/>
    <property type="project" value="TreeGrafter"/>
</dbReference>
<dbReference type="EMBL" id="CAJNOC010002078">
    <property type="protein sequence ID" value="CAF0911108.1"/>
    <property type="molecule type" value="Genomic_DNA"/>
</dbReference>
<dbReference type="InterPro" id="IPR051527">
    <property type="entry name" value="KLR_subfamily_B"/>
</dbReference>
<dbReference type="SUPFAM" id="SSF56436">
    <property type="entry name" value="C-type lectin-like"/>
    <property type="match status" value="2"/>
</dbReference>
<keyword evidence="6" id="KW-1185">Reference proteome</keyword>
<dbReference type="PANTHER" id="PTHR46784">
    <property type="entry name" value="KILLER CELL LECTIN-LIKE RECEPTOR SUBFAMILY B MEMBER 1"/>
    <property type="match status" value="1"/>
</dbReference>
<dbReference type="Pfam" id="PF00059">
    <property type="entry name" value="Lectin_C"/>
    <property type="match status" value="1"/>
</dbReference>
<keyword evidence="2" id="KW-1015">Disulfide bond</keyword>
<dbReference type="GO" id="GO:0005886">
    <property type="term" value="C:plasma membrane"/>
    <property type="evidence" value="ECO:0007669"/>
    <property type="project" value="TreeGrafter"/>
</dbReference>
<comment type="caution">
    <text evidence="5">The sequence shown here is derived from an EMBL/GenBank/DDBJ whole genome shotgun (WGS) entry which is preliminary data.</text>
</comment>
<dbReference type="InterPro" id="IPR016187">
    <property type="entry name" value="CTDL_fold"/>
</dbReference>
<evidence type="ECO:0000313" key="6">
    <source>
        <dbReference type="Proteomes" id="UP000663879"/>
    </source>
</evidence>
<dbReference type="Gene3D" id="3.10.100.10">
    <property type="entry name" value="Mannose-Binding Protein A, subunit A"/>
    <property type="match status" value="2"/>
</dbReference>
<dbReference type="InterPro" id="IPR016186">
    <property type="entry name" value="C-type_lectin-like/link_sf"/>
</dbReference>
<organism evidence="5 6">
    <name type="scientific">Brachionus calyciflorus</name>
    <dbReference type="NCBI Taxonomy" id="104777"/>
    <lineage>
        <taxon>Eukaryota</taxon>
        <taxon>Metazoa</taxon>
        <taxon>Spiralia</taxon>
        <taxon>Gnathifera</taxon>
        <taxon>Rotifera</taxon>
        <taxon>Eurotatoria</taxon>
        <taxon>Monogononta</taxon>
        <taxon>Pseudotrocha</taxon>
        <taxon>Ploima</taxon>
        <taxon>Brachionidae</taxon>
        <taxon>Brachionus</taxon>
    </lineage>
</organism>
<feature type="domain" description="C-type lectin" evidence="4">
    <location>
        <begin position="246"/>
        <end position="369"/>
    </location>
</feature>
<evidence type="ECO:0000256" key="3">
    <source>
        <dbReference type="SAM" id="MobiDB-lite"/>
    </source>
</evidence>
<dbReference type="PROSITE" id="PS50041">
    <property type="entry name" value="C_TYPE_LECTIN_2"/>
    <property type="match status" value="2"/>
</dbReference>
<evidence type="ECO:0000256" key="1">
    <source>
        <dbReference type="ARBA" id="ARBA00022989"/>
    </source>
</evidence>
<dbReference type="OrthoDB" id="2142683at2759"/>
<protein>
    <recommendedName>
        <fullName evidence="4">C-type lectin domain-containing protein</fullName>
    </recommendedName>
</protein>
<dbReference type="AlphaFoldDB" id="A0A814ACH6"/>
<dbReference type="CDD" id="cd00037">
    <property type="entry name" value="CLECT"/>
    <property type="match status" value="1"/>
</dbReference>
<dbReference type="SMART" id="SM00034">
    <property type="entry name" value="CLECT"/>
    <property type="match status" value="2"/>
</dbReference>
<dbReference type="PANTHER" id="PTHR46784:SF1">
    <property type="entry name" value="KILLER CELL LECTIN-LIKE RECEPTOR SUBFAMILY B MEMBER 1"/>
    <property type="match status" value="1"/>
</dbReference>
<evidence type="ECO:0000313" key="5">
    <source>
        <dbReference type="EMBL" id="CAF0911108.1"/>
    </source>
</evidence>
<proteinExistence type="predicted"/>
<feature type="non-terminal residue" evidence="5">
    <location>
        <position position="1"/>
    </location>
</feature>
<keyword evidence="1" id="KW-1133">Transmembrane helix</keyword>
<feature type="region of interest" description="Disordered" evidence="3">
    <location>
        <begin position="733"/>
        <end position="752"/>
    </location>
</feature>
<reference evidence="5" key="1">
    <citation type="submission" date="2021-02" db="EMBL/GenBank/DDBJ databases">
        <authorList>
            <person name="Nowell W R."/>
        </authorList>
    </citation>
    <scope>NUCLEOTIDE SEQUENCE</scope>
    <source>
        <strain evidence="5">Ploen Becks lab</strain>
    </source>
</reference>
<gene>
    <name evidence="5" type="ORF">OXX778_LOCUS11907</name>
</gene>
<evidence type="ECO:0000259" key="4">
    <source>
        <dbReference type="PROSITE" id="PS50041"/>
    </source>
</evidence>
<sequence length="752" mass="86483">MTLSQALQMKNSSDEDDDDCDDVYQHIEESIEAVIQNINDTDFVDPNLDKTSKSNIIWTRLKVGEATSVRKKISFDQKPGPTSYAARQIDNTKLELVDSIPNNPSTPKTPCQKKKRSLCPLRILQFHQKNQMWIQERNVKYDFAVKIRPMLPVVFVPSQQVGFVLNSRKSKELIIFSLSVILFLLPKITYEQKNDIGKYYGNECFDSSDCFDYLRCRSGICKCPFGYIWMSRNSVCYKCPPRWFEYENNCIYVSQGKRTWFDAKKDCEKKKSNLLTIDTDLVLDFSIPFFNYRQLKDSYHVGATAFSFPKNWAWITGRKIPSSGLMWSECREPSNGGEKGLRLIESCATLSKFGLNDIRCSTKEKYICSFEGFVQRCRYNYQCRNGMKCINSICSCPFNSTYLPEQMKCINLASNVKNLLSIDGHILYASELQLTWKDANEWSKNKSLDLMVLNDTLNLIQLLDHFMKNDISESFWIGGIRINTITYWLNGSLIENGPWFRNFGNCSQEPDNLFITKCVAIENFELVYKNCDSILKFLAFKDNLNETINVNIPTSNQTIISRSVIIRDILVIDSTIQRRKRQSEYVIGGFDFTESSLKLIRIFENLLKNAKVKGEWKQNGNIFAFTITTEETVQLNKNDEVPTFTTIDLGEVSNEIAINKIEIINAIPPTLRTNIIFEVKTIEVIENKEKNSDQIIRKEDTKCKITEFGTKCEKNIVVIDENNKMITEKQIFDQTTSSTSTTSTSTSTSTST</sequence>
<name>A0A814ACH6_9BILA</name>
<accession>A0A814ACH6</accession>
<dbReference type="GO" id="GO:0009986">
    <property type="term" value="C:cell surface"/>
    <property type="evidence" value="ECO:0007669"/>
    <property type="project" value="TreeGrafter"/>
</dbReference>
<dbReference type="Proteomes" id="UP000663879">
    <property type="component" value="Unassembled WGS sequence"/>
</dbReference>
<keyword evidence="1" id="KW-0812">Transmembrane</keyword>
<evidence type="ECO:0000256" key="2">
    <source>
        <dbReference type="ARBA" id="ARBA00023157"/>
    </source>
</evidence>
<keyword evidence="1" id="KW-0472">Membrane</keyword>
<feature type="domain" description="C-type lectin" evidence="4">
    <location>
        <begin position="422"/>
        <end position="540"/>
    </location>
</feature>
<dbReference type="InterPro" id="IPR001304">
    <property type="entry name" value="C-type_lectin-like"/>
</dbReference>
<feature type="compositionally biased region" description="Low complexity" evidence="3">
    <location>
        <begin position="735"/>
        <end position="752"/>
    </location>
</feature>